<feature type="compositionally biased region" description="Basic and acidic residues" evidence="1">
    <location>
        <begin position="8"/>
        <end position="29"/>
    </location>
</feature>
<evidence type="ECO:0000256" key="2">
    <source>
        <dbReference type="SAM" id="Phobius"/>
    </source>
</evidence>
<name>A0AAV5RE38_PICKL</name>
<feature type="region of interest" description="Disordered" evidence="1">
    <location>
        <begin position="1"/>
        <end position="39"/>
    </location>
</feature>
<dbReference type="PANTHER" id="PTHR28249">
    <property type="entry name" value="SPORULATION-SPECIFIC PROTEIN SPO7"/>
    <property type="match status" value="1"/>
</dbReference>
<protein>
    <submittedName>
        <fullName evidence="3">Nem1-Spo7 phosphatase regulatory subunit</fullName>
    </submittedName>
</protein>
<dbReference type="PANTHER" id="PTHR28249:SF1">
    <property type="entry name" value="SPORULATION-SPECIFIC PROTEIN SPO7"/>
    <property type="match status" value="1"/>
</dbReference>
<keyword evidence="4" id="KW-1185">Reference proteome</keyword>
<sequence>MEIQSIQQDKKTESVSETANHIEKVEQPRTESVTKQVDKATDNKISFGMNIEQDHIDDIDDIQSPPNSPGLVYPAVMSNTNAKIDFFALEPSDKPAETEISSLTEKKEIDNSKENITKGVDNISSISSVTSTSIPNINITASSDSYFSRTRRTPFEKKSRRASDISDRSDFYGSVGSVGSFDGSFDTESDTDITGSPSVKYMRRKTNRMYELNNGNGNNSNNTDVILRRGSDTENEKTPSRLNSSGSIKQFDDGIVYRTISNISESDTGYDTPRSNRSTYTRRKSKDYIKDKESINTAQIFKNLLILEESLKQQYVEQQTLRYKYSAFLIVLLAIFSFSTYTSITRSIYSTDAFVTNIDDQKIDEYHYYNEDIKNHKLEEGYNKDTDKLYATNLPDFPTLPNWGEDQATSVTAETLGDKNKYDYSDFPYSDEIQLNDKDASEYGYSLLNIINRVIAIITGMTLVLFYLSGEYTRTISRPRKFLTNANKGIRQLNVRLVKMKVPIETRLKAILGILGVNSHSVRLVLNPRVFTTGVREQWELYRGQFWTLRETVEKTG</sequence>
<evidence type="ECO:0000256" key="1">
    <source>
        <dbReference type="SAM" id="MobiDB-lite"/>
    </source>
</evidence>
<reference evidence="3 4" key="1">
    <citation type="journal article" date="2023" name="Elife">
        <title>Identification of key yeast species and microbe-microbe interactions impacting larval growth of Drosophila in the wild.</title>
        <authorList>
            <person name="Mure A."/>
            <person name="Sugiura Y."/>
            <person name="Maeda R."/>
            <person name="Honda K."/>
            <person name="Sakurai N."/>
            <person name="Takahashi Y."/>
            <person name="Watada M."/>
            <person name="Katoh T."/>
            <person name="Gotoh A."/>
            <person name="Gotoh Y."/>
            <person name="Taniguchi I."/>
            <person name="Nakamura K."/>
            <person name="Hayashi T."/>
            <person name="Katayama T."/>
            <person name="Uemura T."/>
            <person name="Hattori Y."/>
        </authorList>
    </citation>
    <scope>NUCLEOTIDE SEQUENCE [LARGE SCALE GENOMIC DNA]</scope>
    <source>
        <strain evidence="3 4">PK-24</strain>
    </source>
</reference>
<dbReference type="Proteomes" id="UP001378960">
    <property type="component" value="Unassembled WGS sequence"/>
</dbReference>
<evidence type="ECO:0000313" key="4">
    <source>
        <dbReference type="Proteomes" id="UP001378960"/>
    </source>
</evidence>
<dbReference type="GO" id="GO:0019888">
    <property type="term" value="F:protein phosphatase regulator activity"/>
    <property type="evidence" value="ECO:0007669"/>
    <property type="project" value="InterPro"/>
</dbReference>
<accession>A0AAV5RE38</accession>
<gene>
    <name evidence="3" type="ORF">DAPK24_054640</name>
</gene>
<keyword evidence="2" id="KW-0472">Membrane</keyword>
<evidence type="ECO:0000313" key="3">
    <source>
        <dbReference type="EMBL" id="GMM48866.1"/>
    </source>
</evidence>
<keyword evidence="2" id="KW-1133">Transmembrane helix</keyword>
<dbReference type="GO" id="GO:0071595">
    <property type="term" value="C:Nem1-Spo7 phosphatase complex"/>
    <property type="evidence" value="ECO:0007669"/>
    <property type="project" value="TreeGrafter"/>
</dbReference>
<dbReference type="Pfam" id="PF03907">
    <property type="entry name" value="Spo7"/>
    <property type="match status" value="3"/>
</dbReference>
<comment type="caution">
    <text evidence="3">The sequence shown here is derived from an EMBL/GenBank/DDBJ whole genome shotgun (WGS) entry which is preliminary data.</text>
</comment>
<proteinExistence type="predicted"/>
<dbReference type="InterPro" id="IPR005605">
    <property type="entry name" value="Spo7"/>
</dbReference>
<dbReference type="AlphaFoldDB" id="A0AAV5RE38"/>
<organism evidence="3 4">
    <name type="scientific">Pichia kluyveri</name>
    <name type="common">Yeast</name>
    <dbReference type="NCBI Taxonomy" id="36015"/>
    <lineage>
        <taxon>Eukaryota</taxon>
        <taxon>Fungi</taxon>
        <taxon>Dikarya</taxon>
        <taxon>Ascomycota</taxon>
        <taxon>Saccharomycotina</taxon>
        <taxon>Pichiomycetes</taxon>
        <taxon>Pichiales</taxon>
        <taxon>Pichiaceae</taxon>
        <taxon>Pichia</taxon>
    </lineage>
</organism>
<dbReference type="EMBL" id="BTGB01000009">
    <property type="protein sequence ID" value="GMM48866.1"/>
    <property type="molecule type" value="Genomic_DNA"/>
</dbReference>
<feature type="transmembrane region" description="Helical" evidence="2">
    <location>
        <begin position="325"/>
        <end position="344"/>
    </location>
</feature>
<dbReference type="GO" id="GO:0004721">
    <property type="term" value="F:phosphoprotein phosphatase activity"/>
    <property type="evidence" value="ECO:0007669"/>
    <property type="project" value="TreeGrafter"/>
</dbReference>
<dbReference type="GO" id="GO:0006998">
    <property type="term" value="P:nuclear envelope organization"/>
    <property type="evidence" value="ECO:0007669"/>
    <property type="project" value="TreeGrafter"/>
</dbReference>
<feature type="transmembrane region" description="Helical" evidence="2">
    <location>
        <begin position="450"/>
        <end position="470"/>
    </location>
</feature>
<keyword evidence="2" id="KW-0812">Transmembrane</keyword>